<evidence type="ECO:0000259" key="2">
    <source>
        <dbReference type="Pfam" id="PF05603"/>
    </source>
</evidence>
<reference evidence="4" key="1">
    <citation type="submission" date="2021-01" db="EMBL/GenBank/DDBJ databases">
        <authorList>
            <person name="Corre E."/>
            <person name="Pelletier E."/>
            <person name="Niang G."/>
            <person name="Scheremetjew M."/>
            <person name="Finn R."/>
            <person name="Kale V."/>
            <person name="Holt S."/>
            <person name="Cochrane G."/>
            <person name="Meng A."/>
            <person name="Brown T."/>
            <person name="Cohen L."/>
        </authorList>
    </citation>
    <scope>NUCLEOTIDE SEQUENCE</scope>
    <source>
        <strain evidence="4">CCMP1510</strain>
    </source>
</reference>
<accession>A0A7S3NKR4</accession>
<dbReference type="GO" id="GO:0005634">
    <property type="term" value="C:nucleus"/>
    <property type="evidence" value="ECO:0007669"/>
    <property type="project" value="TreeGrafter"/>
</dbReference>
<dbReference type="Pfam" id="PF21057">
    <property type="entry name" value="Hikeshi-like_C"/>
    <property type="match status" value="1"/>
</dbReference>
<evidence type="ECO:0000259" key="3">
    <source>
        <dbReference type="Pfam" id="PF21057"/>
    </source>
</evidence>
<comment type="similarity">
    <text evidence="1">Belongs to the OPI10 family.</text>
</comment>
<gene>
    <name evidence="4" type="ORF">ALAG00032_LOCUS15104</name>
</gene>
<dbReference type="AlphaFoldDB" id="A0A7S3NKR4"/>
<dbReference type="InterPro" id="IPR031318">
    <property type="entry name" value="OPI10"/>
</dbReference>
<protein>
    <recommendedName>
        <fullName evidence="5">Hikeshi-like domain-containing protein</fullName>
    </recommendedName>
</protein>
<evidence type="ECO:0000313" key="4">
    <source>
        <dbReference type="EMBL" id="CAE0374301.1"/>
    </source>
</evidence>
<evidence type="ECO:0000256" key="1">
    <source>
        <dbReference type="ARBA" id="ARBA00006623"/>
    </source>
</evidence>
<evidence type="ECO:0008006" key="5">
    <source>
        <dbReference type="Google" id="ProtNLM"/>
    </source>
</evidence>
<name>A0A7S3NKR4_9STRA</name>
<dbReference type="EMBL" id="HBIJ01023010">
    <property type="protein sequence ID" value="CAE0374301.1"/>
    <property type="molecule type" value="Transcribed_RNA"/>
</dbReference>
<feature type="domain" description="Hikeshi-like N-terminal" evidence="2">
    <location>
        <begin position="17"/>
        <end position="93"/>
    </location>
</feature>
<dbReference type="PANTHER" id="PTHR12925:SF0">
    <property type="entry name" value="PROTEIN HIKESHI"/>
    <property type="match status" value="1"/>
</dbReference>
<proteinExistence type="inferred from homology"/>
<dbReference type="GO" id="GO:0061608">
    <property type="term" value="F:nuclear import signal receptor activity"/>
    <property type="evidence" value="ECO:0007669"/>
    <property type="project" value="TreeGrafter"/>
</dbReference>
<organism evidence="4">
    <name type="scientific">Aureoumbra lagunensis</name>
    <dbReference type="NCBI Taxonomy" id="44058"/>
    <lineage>
        <taxon>Eukaryota</taxon>
        <taxon>Sar</taxon>
        <taxon>Stramenopiles</taxon>
        <taxon>Ochrophyta</taxon>
        <taxon>Pelagophyceae</taxon>
        <taxon>Pelagomonadales</taxon>
        <taxon>Aureoumbra</taxon>
    </lineage>
</organism>
<dbReference type="InterPro" id="IPR048364">
    <property type="entry name" value="Hikeshi-like_C"/>
</dbReference>
<dbReference type="GO" id="GO:0005829">
    <property type="term" value="C:cytosol"/>
    <property type="evidence" value="ECO:0007669"/>
    <property type="project" value="TreeGrafter"/>
</dbReference>
<dbReference type="InterPro" id="IPR008493">
    <property type="entry name" value="Hikeshi-like_N"/>
</dbReference>
<dbReference type="Pfam" id="PF05603">
    <property type="entry name" value="Hikeshi-like_N"/>
    <property type="match status" value="1"/>
</dbReference>
<feature type="domain" description="Hikeshi-like C-terminal" evidence="3">
    <location>
        <begin position="131"/>
        <end position="189"/>
    </location>
</feature>
<sequence>MMQGVPQTQLVQMFGVVIAGRPAVTDFTMVDASKCVTTLTAPGEVSEICFFLLPGAALPPNTSAVLYYTVDGVGWTVLGAVGERKPSGIFRTPWHTQLGVATTLQLGVSLESNDVVDNLNLTSSGVEDRRAFARKIAQDLFDFLASFSRPSSDLAYLQANPAELLIVPTSVIDRWIIRFDEKYQRDPNFYLK</sequence>
<dbReference type="PANTHER" id="PTHR12925">
    <property type="entry name" value="HIKESHI FAMILY MEMBER"/>
    <property type="match status" value="1"/>
</dbReference>
<dbReference type="GO" id="GO:0006606">
    <property type="term" value="P:protein import into nucleus"/>
    <property type="evidence" value="ECO:0007669"/>
    <property type="project" value="TreeGrafter"/>
</dbReference>